<dbReference type="NCBIfam" id="TIGR01163">
    <property type="entry name" value="rpe"/>
    <property type="match status" value="1"/>
</dbReference>
<dbReference type="SUPFAM" id="SSF51366">
    <property type="entry name" value="Ribulose-phoshate binding barrel"/>
    <property type="match status" value="1"/>
</dbReference>
<evidence type="ECO:0000313" key="15">
    <source>
        <dbReference type="EMBL" id="BCN29337.1"/>
    </source>
</evidence>
<evidence type="ECO:0000256" key="3">
    <source>
        <dbReference type="ARBA" id="ARBA00001941"/>
    </source>
</evidence>
<keyword evidence="13" id="KW-0862">Zinc</keyword>
<evidence type="ECO:0000256" key="7">
    <source>
        <dbReference type="ARBA" id="ARBA00013188"/>
    </source>
</evidence>
<feature type="binding site" evidence="10 13">
    <location>
        <position position="32"/>
    </location>
    <ligand>
        <name>a divalent metal cation</name>
        <dbReference type="ChEBI" id="CHEBI:60240"/>
    </ligand>
</feature>
<dbReference type="Gene3D" id="3.20.20.70">
    <property type="entry name" value="Aldolase class I"/>
    <property type="match status" value="1"/>
</dbReference>
<keyword evidence="10 11" id="KW-0119">Carbohydrate metabolism</keyword>
<dbReference type="HAMAP" id="MF_02227">
    <property type="entry name" value="RPE"/>
    <property type="match status" value="1"/>
</dbReference>
<dbReference type="CDD" id="cd00429">
    <property type="entry name" value="RPE"/>
    <property type="match status" value="1"/>
</dbReference>
<feature type="binding site" evidence="10">
    <location>
        <begin position="174"/>
        <end position="176"/>
    </location>
    <ligand>
        <name>substrate</name>
    </ligand>
</feature>
<organism evidence="15 16">
    <name type="scientific">Anaeromicropila herbilytica</name>
    <dbReference type="NCBI Taxonomy" id="2785025"/>
    <lineage>
        <taxon>Bacteria</taxon>
        <taxon>Bacillati</taxon>
        <taxon>Bacillota</taxon>
        <taxon>Clostridia</taxon>
        <taxon>Lachnospirales</taxon>
        <taxon>Lachnospiraceae</taxon>
        <taxon>Anaeromicropila</taxon>
    </lineage>
</organism>
<feature type="binding site" evidence="10 13">
    <location>
        <position position="34"/>
    </location>
    <ligand>
        <name>a divalent metal cation</name>
        <dbReference type="ChEBI" id="CHEBI:60240"/>
    </ligand>
</feature>
<dbReference type="GO" id="GO:0005737">
    <property type="term" value="C:cytoplasm"/>
    <property type="evidence" value="ECO:0007669"/>
    <property type="project" value="UniProtKB-ARBA"/>
</dbReference>
<comment type="cofactor">
    <cofactor evidence="5">
        <name>Fe(2+)</name>
        <dbReference type="ChEBI" id="CHEBI:29033"/>
    </cofactor>
</comment>
<proteinExistence type="inferred from homology"/>
<feature type="binding site" evidence="10 14">
    <location>
        <position position="65"/>
    </location>
    <ligand>
        <name>substrate</name>
    </ligand>
</feature>
<comment type="function">
    <text evidence="10">Catalyzes the reversible epimerization of D-ribulose 5-phosphate to D-xylulose 5-phosphate.</text>
</comment>
<evidence type="ECO:0000256" key="1">
    <source>
        <dbReference type="ARBA" id="ARBA00001782"/>
    </source>
</evidence>
<keyword evidence="13" id="KW-0170">Cobalt</keyword>
<evidence type="ECO:0000256" key="14">
    <source>
        <dbReference type="PIRSR" id="PIRSR001461-3"/>
    </source>
</evidence>
<feature type="binding site" evidence="10 14">
    <location>
        <begin position="196"/>
        <end position="197"/>
    </location>
    <ligand>
        <name>substrate</name>
    </ligand>
</feature>
<feature type="active site" description="Proton donor" evidence="10 12">
    <location>
        <position position="174"/>
    </location>
</feature>
<comment type="similarity">
    <text evidence="6 10 11">Belongs to the ribulose-phosphate 3-epimerase family.</text>
</comment>
<keyword evidence="16" id="KW-1185">Reference proteome</keyword>
<evidence type="ECO:0000313" key="16">
    <source>
        <dbReference type="Proteomes" id="UP000595897"/>
    </source>
</evidence>
<dbReference type="PIRSF" id="PIRSF001461">
    <property type="entry name" value="RPE"/>
    <property type="match status" value="1"/>
</dbReference>
<evidence type="ECO:0000256" key="9">
    <source>
        <dbReference type="ARBA" id="ARBA00023235"/>
    </source>
</evidence>
<comment type="cofactor">
    <cofactor evidence="3">
        <name>Co(2+)</name>
        <dbReference type="ChEBI" id="CHEBI:48828"/>
    </cofactor>
</comment>
<keyword evidence="8 10" id="KW-0479">Metal-binding</keyword>
<dbReference type="InterPro" id="IPR026019">
    <property type="entry name" value="Ribul_P_3_epim"/>
</dbReference>
<dbReference type="GO" id="GO:0004750">
    <property type="term" value="F:D-ribulose-phosphate 3-epimerase activity"/>
    <property type="evidence" value="ECO:0007669"/>
    <property type="project" value="UniProtKB-UniRule"/>
</dbReference>
<evidence type="ECO:0000256" key="10">
    <source>
        <dbReference type="HAMAP-Rule" id="MF_02227"/>
    </source>
</evidence>
<keyword evidence="9 10" id="KW-0413">Isomerase</keyword>
<comment type="cofactor">
    <cofactor evidence="4">
        <name>Zn(2+)</name>
        <dbReference type="ChEBI" id="CHEBI:29105"/>
    </cofactor>
</comment>
<evidence type="ECO:0000256" key="12">
    <source>
        <dbReference type="PIRSR" id="PIRSR001461-1"/>
    </source>
</evidence>
<reference evidence="15 16" key="1">
    <citation type="submission" date="2020-11" db="EMBL/GenBank/DDBJ databases">
        <title>Draft genome sequencing of a Lachnospiraceae strain isolated from anoxic soil subjected to BSD treatment.</title>
        <authorList>
            <person name="Uek A."/>
            <person name="Tonouchi A."/>
        </authorList>
    </citation>
    <scope>NUCLEOTIDE SEQUENCE [LARGE SCALE GENOMIC DNA]</scope>
    <source>
        <strain evidence="15 16">TB5</strain>
    </source>
</reference>
<name>A0A7R7EID6_9FIRM</name>
<feature type="binding site" evidence="14">
    <location>
        <position position="176"/>
    </location>
    <ligand>
        <name>substrate</name>
    </ligand>
</feature>
<dbReference type="RefSeq" id="WP_271714620.1">
    <property type="nucleotide sequence ID" value="NZ_AP024169.1"/>
</dbReference>
<evidence type="ECO:0000256" key="8">
    <source>
        <dbReference type="ARBA" id="ARBA00022723"/>
    </source>
</evidence>
<dbReference type="GO" id="GO:0006098">
    <property type="term" value="P:pentose-phosphate shunt"/>
    <property type="evidence" value="ECO:0007669"/>
    <property type="project" value="UniProtKB-UniRule"/>
</dbReference>
<evidence type="ECO:0000256" key="2">
    <source>
        <dbReference type="ARBA" id="ARBA00001936"/>
    </source>
</evidence>
<dbReference type="Pfam" id="PF00834">
    <property type="entry name" value="Ribul_P_3_epim"/>
    <property type="match status" value="1"/>
</dbReference>
<dbReference type="GO" id="GO:0019323">
    <property type="term" value="P:pentose catabolic process"/>
    <property type="evidence" value="ECO:0007669"/>
    <property type="project" value="UniProtKB-UniRule"/>
</dbReference>
<dbReference type="AlphaFoldDB" id="A0A7R7EID6"/>
<feature type="binding site" evidence="10 13">
    <location>
        <position position="65"/>
    </location>
    <ligand>
        <name>a divalent metal cation</name>
        <dbReference type="ChEBI" id="CHEBI:60240"/>
    </ligand>
</feature>
<comment type="catalytic activity">
    <reaction evidence="1 10 11">
        <text>D-ribulose 5-phosphate = D-xylulose 5-phosphate</text>
        <dbReference type="Rhea" id="RHEA:13677"/>
        <dbReference type="ChEBI" id="CHEBI:57737"/>
        <dbReference type="ChEBI" id="CHEBI:58121"/>
        <dbReference type="EC" id="5.1.3.1"/>
    </reaction>
</comment>
<sequence>MIKLLPSILSADFANLEKNLKVIENAGVDMVHIDVMDGVFVPSISLGMPVIQSIRKVSSLCFDVHLMVVDPERYIEDIVAAGANIVGVHVEACKHLHRTIMQIKEAGARACVVLNPATPLEKLEYVLEEVDTVLIMTVNPGFGGQSYIPSMTRKIRKLREMILENDLNVKIQVDGGIKLTNVREVLEAGADYIVAGSSVFGENAEEQVKEFHKIFKEYQ</sequence>
<dbReference type="EMBL" id="AP024169">
    <property type="protein sequence ID" value="BCN29337.1"/>
    <property type="molecule type" value="Genomic_DNA"/>
</dbReference>
<feature type="binding site" evidence="10 14">
    <location>
        <begin position="141"/>
        <end position="144"/>
    </location>
    <ligand>
        <name>substrate</name>
    </ligand>
</feature>
<dbReference type="GO" id="GO:0046872">
    <property type="term" value="F:metal ion binding"/>
    <property type="evidence" value="ECO:0007669"/>
    <property type="project" value="UniProtKB-UniRule"/>
</dbReference>
<dbReference type="InterPro" id="IPR013785">
    <property type="entry name" value="Aldolase_TIM"/>
</dbReference>
<feature type="active site" description="Proton acceptor" evidence="10 12">
    <location>
        <position position="34"/>
    </location>
</feature>
<dbReference type="InterPro" id="IPR011060">
    <property type="entry name" value="RibuloseP-bd_barrel"/>
</dbReference>
<dbReference type="PANTHER" id="PTHR11749">
    <property type="entry name" value="RIBULOSE-5-PHOSPHATE-3-EPIMERASE"/>
    <property type="match status" value="1"/>
</dbReference>
<evidence type="ECO:0000256" key="4">
    <source>
        <dbReference type="ARBA" id="ARBA00001947"/>
    </source>
</evidence>
<evidence type="ECO:0000256" key="11">
    <source>
        <dbReference type="PIRNR" id="PIRNR001461"/>
    </source>
</evidence>
<dbReference type="EC" id="5.1.3.1" evidence="7 10"/>
<feature type="binding site" evidence="10 13">
    <location>
        <position position="174"/>
    </location>
    <ligand>
        <name>a divalent metal cation</name>
        <dbReference type="ChEBI" id="CHEBI:60240"/>
    </ligand>
</feature>
<accession>A0A7R7EID6</accession>
<dbReference type="NCBIfam" id="NF004076">
    <property type="entry name" value="PRK05581.1-4"/>
    <property type="match status" value="1"/>
</dbReference>
<protein>
    <recommendedName>
        <fullName evidence="7 10">Ribulose-phosphate 3-epimerase</fullName>
        <ecNumber evidence="7 10">5.1.3.1</ecNumber>
    </recommendedName>
</protein>
<comment type="pathway">
    <text evidence="10">Carbohydrate degradation.</text>
</comment>
<keyword evidence="13" id="KW-0464">Manganese</keyword>
<evidence type="ECO:0000256" key="5">
    <source>
        <dbReference type="ARBA" id="ARBA00001954"/>
    </source>
</evidence>
<dbReference type="KEGG" id="ahb:bsdtb5_06320"/>
<comment type="cofactor">
    <cofactor evidence="2">
        <name>Mn(2+)</name>
        <dbReference type="ChEBI" id="CHEBI:29035"/>
    </cofactor>
</comment>
<dbReference type="Proteomes" id="UP000595897">
    <property type="component" value="Chromosome"/>
</dbReference>
<evidence type="ECO:0000256" key="13">
    <source>
        <dbReference type="PIRSR" id="PIRSR001461-2"/>
    </source>
</evidence>
<dbReference type="InterPro" id="IPR000056">
    <property type="entry name" value="Ribul_P_3_epim-like"/>
</dbReference>
<dbReference type="FunFam" id="3.20.20.70:FF:000004">
    <property type="entry name" value="Ribulose-phosphate 3-epimerase"/>
    <property type="match status" value="1"/>
</dbReference>
<evidence type="ECO:0000256" key="6">
    <source>
        <dbReference type="ARBA" id="ARBA00009541"/>
    </source>
</evidence>
<comment type="cofactor">
    <cofactor evidence="10 13">
        <name>a divalent metal cation</name>
        <dbReference type="ChEBI" id="CHEBI:60240"/>
    </cofactor>
    <text evidence="10 13">Binds 1 divalent metal cation per subunit.</text>
</comment>
<feature type="binding site" evidence="10 14">
    <location>
        <position position="7"/>
    </location>
    <ligand>
        <name>substrate</name>
    </ligand>
</feature>
<gene>
    <name evidence="10 15" type="primary">rpe</name>
    <name evidence="15" type="ORF">bsdtb5_06320</name>
</gene>